<dbReference type="PANTHER" id="PTHR19920">
    <property type="entry name" value="WD40 PROTEIN CIAO1"/>
    <property type="match status" value="1"/>
</dbReference>
<dbReference type="OrthoDB" id="284782at2759"/>
<dbReference type="AlphaFoldDB" id="A0A0C3QM59"/>
<dbReference type="SMART" id="SM00320">
    <property type="entry name" value="WD40"/>
    <property type="match status" value="7"/>
</dbReference>
<evidence type="ECO:0000313" key="5">
    <source>
        <dbReference type="EMBL" id="KIO28841.1"/>
    </source>
</evidence>
<dbReference type="InterPro" id="IPR015943">
    <property type="entry name" value="WD40/YVTN_repeat-like_dom_sf"/>
</dbReference>
<dbReference type="CDD" id="cd00200">
    <property type="entry name" value="WD40"/>
    <property type="match status" value="1"/>
</dbReference>
<feature type="repeat" description="WD" evidence="4">
    <location>
        <begin position="251"/>
        <end position="299"/>
    </location>
</feature>
<dbReference type="InterPro" id="IPR020472">
    <property type="entry name" value="WD40_PAC1"/>
</dbReference>
<comment type="function">
    <text evidence="3">Essential component of the cytosolic iron-sulfur (Fe/S) protein assembly machinery. Required for the maturation of extramitochondrial Fe/S proteins.</text>
</comment>
<dbReference type="PROSITE" id="PS50294">
    <property type="entry name" value="WD_REPEATS_REGION"/>
    <property type="match status" value="5"/>
</dbReference>
<dbReference type="InterPro" id="IPR019775">
    <property type="entry name" value="WD40_repeat_CS"/>
</dbReference>
<dbReference type="PANTHER" id="PTHR19920:SF0">
    <property type="entry name" value="CYTOSOLIC IRON-SULFUR PROTEIN ASSEMBLY PROTEIN CIAO1-RELATED"/>
    <property type="match status" value="1"/>
</dbReference>
<dbReference type="SUPFAM" id="SSF50978">
    <property type="entry name" value="WD40 repeat-like"/>
    <property type="match status" value="1"/>
</dbReference>
<protein>
    <recommendedName>
        <fullName evidence="3">Probable cytosolic iron-sulfur protein assembly protein 1</fullName>
    </recommendedName>
</protein>
<feature type="repeat" description="WD" evidence="4">
    <location>
        <begin position="60"/>
        <end position="92"/>
    </location>
</feature>
<dbReference type="GO" id="GO:0016226">
    <property type="term" value="P:iron-sulfur cluster assembly"/>
    <property type="evidence" value="ECO:0007669"/>
    <property type="project" value="UniProtKB-UniRule"/>
</dbReference>
<feature type="repeat" description="WD" evidence="4">
    <location>
        <begin position="201"/>
        <end position="232"/>
    </location>
</feature>
<comment type="similarity">
    <text evidence="3">Belongs to the WD repeat CIA1 family.</text>
</comment>
<evidence type="ECO:0000256" key="3">
    <source>
        <dbReference type="HAMAP-Rule" id="MF_03037"/>
    </source>
</evidence>
<dbReference type="EMBL" id="KN822990">
    <property type="protein sequence ID" value="KIO28841.1"/>
    <property type="molecule type" value="Genomic_DNA"/>
</dbReference>
<gene>
    <name evidence="3" type="primary">CIA1</name>
    <name evidence="5" type="ORF">M407DRAFT_242886</name>
</gene>
<dbReference type="PROSITE" id="PS00678">
    <property type="entry name" value="WD_REPEATS_1"/>
    <property type="match status" value="1"/>
</dbReference>
<evidence type="ECO:0000256" key="4">
    <source>
        <dbReference type="PROSITE-ProRule" id="PRU00221"/>
    </source>
</evidence>
<dbReference type="GO" id="GO:0097361">
    <property type="term" value="C:cytosolic [4Fe-4S] assembly targeting complex"/>
    <property type="evidence" value="ECO:0007669"/>
    <property type="project" value="InterPro"/>
</dbReference>
<dbReference type="HAMAP" id="MF_03037">
    <property type="entry name" value="ciao1"/>
    <property type="match status" value="1"/>
</dbReference>
<dbReference type="PROSITE" id="PS50082">
    <property type="entry name" value="WD_REPEATS_2"/>
    <property type="match status" value="7"/>
</dbReference>
<evidence type="ECO:0000256" key="1">
    <source>
        <dbReference type="ARBA" id="ARBA00022574"/>
    </source>
</evidence>
<dbReference type="PRINTS" id="PR00320">
    <property type="entry name" value="GPROTEINBRPT"/>
</dbReference>
<keyword evidence="6" id="KW-1185">Reference proteome</keyword>
<dbReference type="Pfam" id="PF00400">
    <property type="entry name" value="WD40"/>
    <property type="match status" value="7"/>
</dbReference>
<dbReference type="InterPro" id="IPR028608">
    <property type="entry name" value="CIAO1/Cia1"/>
</dbReference>
<dbReference type="InterPro" id="IPR036322">
    <property type="entry name" value="WD40_repeat_dom_sf"/>
</dbReference>
<evidence type="ECO:0000256" key="2">
    <source>
        <dbReference type="ARBA" id="ARBA00022737"/>
    </source>
</evidence>
<dbReference type="STRING" id="1051891.A0A0C3QM59"/>
<reference evidence="5 6" key="1">
    <citation type="submission" date="2014-04" db="EMBL/GenBank/DDBJ databases">
        <authorList>
            <consortium name="DOE Joint Genome Institute"/>
            <person name="Kuo A."/>
            <person name="Girlanda M."/>
            <person name="Perotto S."/>
            <person name="Kohler A."/>
            <person name="Nagy L.G."/>
            <person name="Floudas D."/>
            <person name="Copeland A."/>
            <person name="Barry K.W."/>
            <person name="Cichocki N."/>
            <person name="Veneault-Fourrey C."/>
            <person name="LaButti K."/>
            <person name="Lindquist E.A."/>
            <person name="Lipzen A."/>
            <person name="Lundell T."/>
            <person name="Morin E."/>
            <person name="Murat C."/>
            <person name="Sun H."/>
            <person name="Tunlid A."/>
            <person name="Henrissat B."/>
            <person name="Grigoriev I.V."/>
            <person name="Hibbett D.S."/>
            <person name="Martin F."/>
            <person name="Nordberg H.P."/>
            <person name="Cantor M.N."/>
            <person name="Hua S.X."/>
        </authorList>
    </citation>
    <scope>NUCLEOTIDE SEQUENCE [LARGE SCALE GENOMIC DNA]</scope>
    <source>
        <strain evidence="5 6">MUT 4182</strain>
    </source>
</reference>
<feature type="repeat" description="WD" evidence="4">
    <location>
        <begin position="305"/>
        <end position="343"/>
    </location>
</feature>
<dbReference type="Gene3D" id="2.130.10.10">
    <property type="entry name" value="YVTN repeat-like/Quinoprotein amine dehydrogenase"/>
    <property type="match status" value="1"/>
</dbReference>
<accession>A0A0C3QM59</accession>
<dbReference type="InterPro" id="IPR001680">
    <property type="entry name" value="WD40_rpt"/>
</dbReference>
<keyword evidence="2" id="KW-0677">Repeat</keyword>
<keyword evidence="1 4" id="KW-0853">WD repeat</keyword>
<name>A0A0C3QM59_9AGAM</name>
<feature type="repeat" description="WD" evidence="4">
    <location>
        <begin position="156"/>
        <end position="187"/>
    </location>
</feature>
<dbReference type="HOGENOM" id="CLU_000288_57_8_1"/>
<reference evidence="6" key="2">
    <citation type="submission" date="2015-01" db="EMBL/GenBank/DDBJ databases">
        <title>Evolutionary Origins and Diversification of the Mycorrhizal Mutualists.</title>
        <authorList>
            <consortium name="DOE Joint Genome Institute"/>
            <consortium name="Mycorrhizal Genomics Consortium"/>
            <person name="Kohler A."/>
            <person name="Kuo A."/>
            <person name="Nagy L.G."/>
            <person name="Floudas D."/>
            <person name="Copeland A."/>
            <person name="Barry K.W."/>
            <person name="Cichocki N."/>
            <person name="Veneault-Fourrey C."/>
            <person name="LaButti K."/>
            <person name="Lindquist E.A."/>
            <person name="Lipzen A."/>
            <person name="Lundell T."/>
            <person name="Morin E."/>
            <person name="Murat C."/>
            <person name="Riley R."/>
            <person name="Ohm R."/>
            <person name="Sun H."/>
            <person name="Tunlid A."/>
            <person name="Henrissat B."/>
            <person name="Grigoriev I.V."/>
            <person name="Hibbett D.S."/>
            <person name="Martin F."/>
        </authorList>
    </citation>
    <scope>NUCLEOTIDE SEQUENCE [LARGE SCALE GENOMIC DNA]</scope>
    <source>
        <strain evidence="6">MUT 4182</strain>
    </source>
</reference>
<sequence length="343" mass="37268">MTCSLQLVATVIGHDQRVWQAKWNPAAKLLASCSADRSVRLYHYTQKENAITVDLAAVIETGHRRSVRSIAWAPSGKSLATASFDSTIGIWEPVNGSAGSASTEWECSSTIEGHENECKCVSYSTTGTLLATCGRDKSVWIWEVQPDSEYECISVLMEHTQDVKCVAWHPTAEVLVSASYDNTLKLYMDDPADDWYCFATLKGHASTVWCATFSPCGKFLASCSDDGNIIVWRPTNDDDSIVGDWKEVCRFAGHTGPIFSISWAERNPMDKDAVGLLASGGADGSIYLWVVKPGGTTAEKVACIENAHEADINSVDWSEGEGGGLYLASASDDGLVKVWQLQC</sequence>
<proteinExistence type="inferred from homology"/>
<dbReference type="Proteomes" id="UP000054248">
    <property type="component" value="Unassembled WGS sequence"/>
</dbReference>
<evidence type="ECO:0000313" key="6">
    <source>
        <dbReference type="Proteomes" id="UP000054248"/>
    </source>
</evidence>
<organism evidence="5 6">
    <name type="scientific">Tulasnella calospora MUT 4182</name>
    <dbReference type="NCBI Taxonomy" id="1051891"/>
    <lineage>
        <taxon>Eukaryota</taxon>
        <taxon>Fungi</taxon>
        <taxon>Dikarya</taxon>
        <taxon>Basidiomycota</taxon>
        <taxon>Agaricomycotina</taxon>
        <taxon>Agaricomycetes</taxon>
        <taxon>Cantharellales</taxon>
        <taxon>Tulasnellaceae</taxon>
        <taxon>Tulasnella</taxon>
    </lineage>
</organism>
<feature type="repeat" description="WD" evidence="4">
    <location>
        <begin position="111"/>
        <end position="145"/>
    </location>
</feature>
<feature type="repeat" description="WD" evidence="4">
    <location>
        <begin position="11"/>
        <end position="52"/>
    </location>
</feature>